<feature type="domain" description="TypA/BipA C-terminal" evidence="2">
    <location>
        <begin position="39"/>
        <end position="76"/>
    </location>
</feature>
<evidence type="ECO:0000313" key="4">
    <source>
        <dbReference type="Proteomes" id="UP000707352"/>
    </source>
</evidence>
<sequence>MDEIIGGSLRIDGEETYRKGGSSAKEEGGQSRPWSRRRRFTAPIRTALEKSLAWIQGDGLAEVTPKSIRVRKAILDANDRKRAGTERPFHPVVESASSPPPGRGREPVPGVASSLVSSGLACGPAAGGGSERGGVPLRSGVADGLFFSPIGRSSNHRSKITAPIE</sequence>
<dbReference type="InterPro" id="IPR042116">
    <property type="entry name" value="TypA/BipA_C"/>
</dbReference>
<gene>
    <name evidence="3" type="ORF">HB375_03730</name>
</gene>
<accession>A0ABX0V942</accession>
<dbReference type="EMBL" id="JAATJS010000001">
    <property type="protein sequence ID" value="NIX75724.1"/>
    <property type="molecule type" value="Genomic_DNA"/>
</dbReference>
<dbReference type="Pfam" id="PF21018">
    <property type="entry name" value="BipA_C"/>
    <property type="match status" value="1"/>
</dbReference>
<feature type="region of interest" description="Disordered" evidence="1">
    <location>
        <begin position="79"/>
        <end position="135"/>
    </location>
</feature>
<feature type="region of interest" description="Disordered" evidence="1">
    <location>
        <begin position="146"/>
        <end position="165"/>
    </location>
</feature>
<dbReference type="Proteomes" id="UP000707352">
    <property type="component" value="Unassembled WGS sequence"/>
</dbReference>
<evidence type="ECO:0000313" key="3">
    <source>
        <dbReference type="EMBL" id="NIX75724.1"/>
    </source>
</evidence>
<name>A0ABX0V942_9HYPH</name>
<dbReference type="InterPro" id="IPR048876">
    <property type="entry name" value="BipA_C"/>
</dbReference>
<dbReference type="Gene3D" id="2.40.50.250">
    <property type="entry name" value="bipa protein"/>
    <property type="match status" value="1"/>
</dbReference>
<organism evidence="3 4">
    <name type="scientific">Microvirga terricola</name>
    <dbReference type="NCBI Taxonomy" id="2719797"/>
    <lineage>
        <taxon>Bacteria</taxon>
        <taxon>Pseudomonadati</taxon>
        <taxon>Pseudomonadota</taxon>
        <taxon>Alphaproteobacteria</taxon>
        <taxon>Hyphomicrobiales</taxon>
        <taxon>Methylobacteriaceae</taxon>
        <taxon>Microvirga</taxon>
    </lineage>
</organism>
<feature type="compositionally biased region" description="Basic and acidic residues" evidence="1">
    <location>
        <begin position="79"/>
        <end position="89"/>
    </location>
</feature>
<protein>
    <recommendedName>
        <fullName evidence="2">TypA/BipA C-terminal domain-containing protein</fullName>
    </recommendedName>
</protein>
<evidence type="ECO:0000256" key="1">
    <source>
        <dbReference type="SAM" id="MobiDB-lite"/>
    </source>
</evidence>
<evidence type="ECO:0000259" key="2">
    <source>
        <dbReference type="Pfam" id="PF21018"/>
    </source>
</evidence>
<proteinExistence type="predicted"/>
<feature type="region of interest" description="Disordered" evidence="1">
    <location>
        <begin position="1"/>
        <end position="38"/>
    </location>
</feature>
<keyword evidence="4" id="KW-1185">Reference proteome</keyword>
<comment type="caution">
    <text evidence="3">The sequence shown here is derived from an EMBL/GenBank/DDBJ whole genome shotgun (WGS) entry which is preliminary data.</text>
</comment>
<reference evidence="3 4" key="1">
    <citation type="submission" date="2020-03" db="EMBL/GenBank/DDBJ databases">
        <title>The genome sequence of Microvirga sp. c23x22.</title>
        <authorList>
            <person name="Zhang X."/>
        </authorList>
    </citation>
    <scope>NUCLEOTIDE SEQUENCE [LARGE SCALE GENOMIC DNA]</scope>
    <source>
        <strain evidence="4">c23x22</strain>
    </source>
</reference>
<feature type="compositionally biased region" description="Basic and acidic residues" evidence="1">
    <location>
        <begin position="11"/>
        <end position="29"/>
    </location>
</feature>
<dbReference type="Gene3D" id="3.30.70.870">
    <property type="entry name" value="Elongation Factor G (Translational Gtpase), domain 3"/>
    <property type="match status" value="1"/>
</dbReference>